<reference evidence="3 4" key="1">
    <citation type="submission" date="2023-07" db="EMBL/GenBank/DDBJ databases">
        <title>Genomic Encyclopedia of Type Strains, Phase IV (KMG-IV): sequencing the most valuable type-strain genomes for metagenomic binning, comparative biology and taxonomic classification.</title>
        <authorList>
            <person name="Goeker M."/>
        </authorList>
    </citation>
    <scope>NUCLEOTIDE SEQUENCE [LARGE SCALE GENOMIC DNA]</scope>
    <source>
        <strain evidence="3 4">DSM 16419</strain>
    </source>
</reference>
<comment type="caution">
    <text evidence="3">The sequence shown here is derived from an EMBL/GenBank/DDBJ whole genome shotgun (WGS) entry which is preliminary data.</text>
</comment>
<keyword evidence="3" id="KW-0560">Oxidoreductase</keyword>
<name>A0ABU0GWI6_9BACL</name>
<accession>A0ABU0GWI6</accession>
<dbReference type="InterPro" id="IPR006311">
    <property type="entry name" value="TAT_signal"/>
</dbReference>
<organism evidence="3 4">
    <name type="scientific">Planomicrobium stackebrandtii</name>
    <dbReference type="NCBI Taxonomy" id="253160"/>
    <lineage>
        <taxon>Bacteria</taxon>
        <taxon>Bacillati</taxon>
        <taxon>Bacillota</taxon>
        <taxon>Bacilli</taxon>
        <taxon>Bacillales</taxon>
        <taxon>Caryophanaceae</taxon>
        <taxon>Planomicrobium</taxon>
    </lineage>
</organism>
<dbReference type="PROSITE" id="PS51318">
    <property type="entry name" value="TAT"/>
    <property type="match status" value="1"/>
</dbReference>
<keyword evidence="2" id="KW-0472">Membrane</keyword>
<protein>
    <submittedName>
        <fullName evidence="3">Gluconate 2-dehydrogenase gamma chain</fullName>
        <ecNumber evidence="3">1.1.99.3</ecNumber>
    </submittedName>
</protein>
<dbReference type="NCBIfam" id="TIGR01409">
    <property type="entry name" value="TAT_signal_seq"/>
    <property type="match status" value="1"/>
</dbReference>
<dbReference type="EC" id="1.1.99.3" evidence="3"/>
<sequence>MAKKEKNFSRRDFLKTSGIATGALIGGGIIGGLIGANTNQQNAGSTSAPGTPEESMGAPGGVRGLTFFKNNAEFEILNQATERIFPEDDLGPGAIGLGVAYFIDQQLAGSYGENSKEYMQAPFYEGESTQGYQSRLKRNEMFRQGIQLMQQESQSRFNANFVDLDGGQMDEILTAFQEDEIQMKGTTSLFFFRLLRQATLEGAYADPIYGGNHNMDGWRMKSFPGHQAAYINEIDSEDFVEIEPQSLGMEH</sequence>
<keyword evidence="2" id="KW-0812">Transmembrane</keyword>
<dbReference type="Proteomes" id="UP001241988">
    <property type="component" value="Unassembled WGS sequence"/>
</dbReference>
<keyword evidence="2" id="KW-1133">Transmembrane helix</keyword>
<feature type="region of interest" description="Disordered" evidence="1">
    <location>
        <begin position="41"/>
        <end position="60"/>
    </location>
</feature>
<feature type="transmembrane region" description="Helical" evidence="2">
    <location>
        <begin position="12"/>
        <end position="36"/>
    </location>
</feature>
<dbReference type="RefSeq" id="WP_308787773.1">
    <property type="nucleotide sequence ID" value="NZ_JAUSWB010000006.1"/>
</dbReference>
<evidence type="ECO:0000256" key="1">
    <source>
        <dbReference type="SAM" id="MobiDB-lite"/>
    </source>
</evidence>
<keyword evidence="4" id="KW-1185">Reference proteome</keyword>
<evidence type="ECO:0000313" key="4">
    <source>
        <dbReference type="Proteomes" id="UP001241988"/>
    </source>
</evidence>
<dbReference type="EMBL" id="JAUSWB010000006">
    <property type="protein sequence ID" value="MDQ0429723.1"/>
    <property type="molecule type" value="Genomic_DNA"/>
</dbReference>
<gene>
    <name evidence="3" type="ORF">QOZ98_002551</name>
</gene>
<dbReference type="InterPro" id="IPR019546">
    <property type="entry name" value="TAT_signal_bac_arc"/>
</dbReference>
<dbReference type="InterPro" id="IPR027056">
    <property type="entry name" value="Gluconate_2DH_su3"/>
</dbReference>
<dbReference type="GO" id="GO:0033717">
    <property type="term" value="F:gluconate 2-dehydrogenase (acceptor) activity"/>
    <property type="evidence" value="ECO:0007669"/>
    <property type="project" value="UniProtKB-EC"/>
</dbReference>
<proteinExistence type="predicted"/>
<evidence type="ECO:0000256" key="2">
    <source>
        <dbReference type="SAM" id="Phobius"/>
    </source>
</evidence>
<evidence type="ECO:0000313" key="3">
    <source>
        <dbReference type="EMBL" id="MDQ0429723.1"/>
    </source>
</evidence>
<dbReference type="Pfam" id="PF13618">
    <property type="entry name" value="Gluconate_2-dh3"/>
    <property type="match status" value="1"/>
</dbReference>